<dbReference type="EMBL" id="BPLR01020310">
    <property type="protein sequence ID" value="GIX77254.1"/>
    <property type="molecule type" value="Genomic_DNA"/>
</dbReference>
<evidence type="ECO:0000256" key="3">
    <source>
        <dbReference type="ARBA" id="ARBA00022490"/>
    </source>
</evidence>
<evidence type="ECO:0000256" key="1">
    <source>
        <dbReference type="ARBA" id="ARBA00004245"/>
    </source>
</evidence>
<organism evidence="13 14">
    <name type="scientific">Caerostris extrusa</name>
    <name type="common">Bark spider</name>
    <name type="synonym">Caerostris bankana</name>
    <dbReference type="NCBI Taxonomy" id="172846"/>
    <lineage>
        <taxon>Eukaryota</taxon>
        <taxon>Metazoa</taxon>
        <taxon>Ecdysozoa</taxon>
        <taxon>Arthropoda</taxon>
        <taxon>Chelicerata</taxon>
        <taxon>Arachnida</taxon>
        <taxon>Araneae</taxon>
        <taxon>Araneomorphae</taxon>
        <taxon>Entelegynae</taxon>
        <taxon>Araneoidea</taxon>
        <taxon>Araneidae</taxon>
        <taxon>Caerostris</taxon>
    </lineage>
</organism>
<dbReference type="InterPro" id="IPR026983">
    <property type="entry name" value="DHC"/>
</dbReference>
<dbReference type="FunFam" id="1.10.287.2620:FF:000001">
    <property type="entry name" value="Cytoplasmic dynein heavy chain 1"/>
    <property type="match status" value="1"/>
</dbReference>
<keyword evidence="6" id="KW-0547">Nucleotide-binding</keyword>
<accession>A0AAV4MZA9</accession>
<keyword evidence="8" id="KW-0243">Dynein</keyword>
<keyword evidence="7" id="KW-0067">ATP-binding</keyword>
<comment type="subcellular location">
    <subcellularLocation>
        <location evidence="1">Cytoplasm</location>
        <location evidence="1">Cytoskeleton</location>
    </subcellularLocation>
</comment>
<evidence type="ECO:0000256" key="7">
    <source>
        <dbReference type="ARBA" id="ARBA00022840"/>
    </source>
</evidence>
<dbReference type="PANTHER" id="PTHR46532:SF4">
    <property type="entry name" value="AAA+ ATPASE DOMAIN-CONTAINING PROTEIN"/>
    <property type="match status" value="1"/>
</dbReference>
<evidence type="ECO:0000259" key="12">
    <source>
        <dbReference type="Pfam" id="PF08393"/>
    </source>
</evidence>
<gene>
    <name evidence="13" type="primary">DYNC1H1</name>
    <name evidence="13" type="ORF">CEXT_808051</name>
</gene>
<evidence type="ECO:0000256" key="8">
    <source>
        <dbReference type="ARBA" id="ARBA00023017"/>
    </source>
</evidence>
<dbReference type="GO" id="GO:0005858">
    <property type="term" value="C:axonemal dynein complex"/>
    <property type="evidence" value="ECO:0007669"/>
    <property type="project" value="TreeGrafter"/>
</dbReference>
<keyword evidence="9" id="KW-0175">Coiled coil</keyword>
<keyword evidence="5" id="KW-0677">Repeat</keyword>
<name>A0AAV4MZA9_CAEEX</name>
<keyword evidence="3" id="KW-0963">Cytoplasm</keyword>
<dbReference type="Gene3D" id="1.20.140.100">
    <property type="entry name" value="Dynein heavy chain, N-terminal domain 2"/>
    <property type="match status" value="1"/>
</dbReference>
<evidence type="ECO:0000256" key="2">
    <source>
        <dbReference type="ARBA" id="ARBA00008887"/>
    </source>
</evidence>
<dbReference type="GO" id="GO:0045505">
    <property type="term" value="F:dynein intermediate chain binding"/>
    <property type="evidence" value="ECO:0007669"/>
    <property type="project" value="InterPro"/>
</dbReference>
<evidence type="ECO:0000313" key="14">
    <source>
        <dbReference type="Proteomes" id="UP001054945"/>
    </source>
</evidence>
<evidence type="ECO:0000256" key="11">
    <source>
        <dbReference type="ARBA" id="ARBA00023212"/>
    </source>
</evidence>
<dbReference type="GO" id="GO:0005524">
    <property type="term" value="F:ATP binding"/>
    <property type="evidence" value="ECO:0007669"/>
    <property type="project" value="UniProtKB-KW"/>
</dbReference>
<evidence type="ECO:0000256" key="6">
    <source>
        <dbReference type="ARBA" id="ARBA00022741"/>
    </source>
</evidence>
<keyword evidence="14" id="KW-1185">Reference proteome</keyword>
<dbReference type="AlphaFoldDB" id="A0AAV4MZA9"/>
<evidence type="ECO:0000256" key="5">
    <source>
        <dbReference type="ARBA" id="ARBA00022737"/>
    </source>
</evidence>
<dbReference type="GO" id="GO:0051959">
    <property type="term" value="F:dynein light intermediate chain binding"/>
    <property type="evidence" value="ECO:0007669"/>
    <property type="project" value="InterPro"/>
</dbReference>
<reference evidence="13 14" key="1">
    <citation type="submission" date="2021-06" db="EMBL/GenBank/DDBJ databases">
        <title>Caerostris extrusa draft genome.</title>
        <authorList>
            <person name="Kono N."/>
            <person name="Arakawa K."/>
        </authorList>
    </citation>
    <scope>NUCLEOTIDE SEQUENCE [LARGE SCALE GENOMIC DNA]</scope>
</reference>
<dbReference type="InterPro" id="IPR013602">
    <property type="entry name" value="Dynein_heavy_linker"/>
</dbReference>
<keyword evidence="4" id="KW-0493">Microtubule</keyword>
<comment type="similarity">
    <text evidence="2">Belongs to the dynein heavy chain family.</text>
</comment>
<protein>
    <submittedName>
        <fullName evidence="13">Cytoplasmic dynein 1 heavy chain 1</fullName>
    </submittedName>
</protein>
<dbReference type="PANTHER" id="PTHR46532">
    <property type="entry name" value="MALE FERTILITY FACTOR KL5"/>
    <property type="match status" value="1"/>
</dbReference>
<comment type="caution">
    <text evidence="13">The sequence shown here is derived from an EMBL/GenBank/DDBJ whole genome shotgun (WGS) entry which is preliminary data.</text>
</comment>
<sequence>MQWDIYHCLNPNLHALKEDRDNVMRAKEALELQEPGILSATDERLQVALEELQDLKGVWSELAKIWDQIDQMKEQSWLSVQPRKLRQHLDSLLNQLKELPARLRQYASYEYVKRTLQNFTKVNMLIVELKSDALKERHWKQLMKQLRVNWVLSDLTLGQVWDIDLQRNEAIIKGVILIAQGEMAFRRILKQVREAWQNYELDLVSYQNKCRLIKGWDDLFTKVKEHINSVAAMKLSPYYKVHTS</sequence>
<keyword evidence="11" id="KW-0206">Cytoskeleton</keyword>
<keyword evidence="10" id="KW-0505">Motor protein</keyword>
<dbReference type="GO" id="GO:0005874">
    <property type="term" value="C:microtubule"/>
    <property type="evidence" value="ECO:0007669"/>
    <property type="project" value="UniProtKB-KW"/>
</dbReference>
<dbReference type="Pfam" id="PF08393">
    <property type="entry name" value="DHC_N2"/>
    <property type="match status" value="1"/>
</dbReference>
<proteinExistence type="inferred from homology"/>
<evidence type="ECO:0000256" key="9">
    <source>
        <dbReference type="ARBA" id="ARBA00023054"/>
    </source>
</evidence>
<evidence type="ECO:0000256" key="4">
    <source>
        <dbReference type="ARBA" id="ARBA00022701"/>
    </source>
</evidence>
<feature type="domain" description="Dynein heavy chain linker" evidence="12">
    <location>
        <begin position="46"/>
        <end position="240"/>
    </location>
</feature>
<dbReference type="InterPro" id="IPR042222">
    <property type="entry name" value="Dynein_2_N"/>
</dbReference>
<evidence type="ECO:0000313" key="13">
    <source>
        <dbReference type="EMBL" id="GIX77254.1"/>
    </source>
</evidence>
<dbReference type="Proteomes" id="UP001054945">
    <property type="component" value="Unassembled WGS sequence"/>
</dbReference>
<dbReference type="Gene3D" id="1.10.287.2620">
    <property type="match status" value="1"/>
</dbReference>
<dbReference type="GO" id="GO:0007018">
    <property type="term" value="P:microtubule-based movement"/>
    <property type="evidence" value="ECO:0007669"/>
    <property type="project" value="InterPro"/>
</dbReference>
<evidence type="ECO:0000256" key="10">
    <source>
        <dbReference type="ARBA" id="ARBA00023175"/>
    </source>
</evidence>